<dbReference type="Gene3D" id="2.40.50.100">
    <property type="match status" value="2"/>
</dbReference>
<evidence type="ECO:0000256" key="7">
    <source>
        <dbReference type="SAM" id="MobiDB-lite"/>
    </source>
</evidence>
<comment type="caution">
    <text evidence="9">The sequence shown here is derived from an EMBL/GenBank/DDBJ whole genome shotgun (WGS) entry which is preliminary data.</text>
</comment>
<accession>A0ABR7LTQ5</accession>
<dbReference type="PROSITE" id="PS00211">
    <property type="entry name" value="ABC_TRANSPORTER_1"/>
    <property type="match status" value="1"/>
</dbReference>
<keyword evidence="10" id="KW-1185">Reference proteome</keyword>
<proteinExistence type="predicted"/>
<evidence type="ECO:0000259" key="8">
    <source>
        <dbReference type="PROSITE" id="PS50893"/>
    </source>
</evidence>
<dbReference type="SUPFAM" id="SSF50331">
    <property type="entry name" value="MOP-like"/>
    <property type="match status" value="1"/>
</dbReference>
<keyword evidence="1" id="KW-0813">Transport</keyword>
<dbReference type="InterPro" id="IPR047641">
    <property type="entry name" value="ABC_transpr_MalK/UgpC-like"/>
</dbReference>
<evidence type="ECO:0000256" key="5">
    <source>
        <dbReference type="ARBA" id="ARBA00022967"/>
    </source>
</evidence>
<dbReference type="Pfam" id="PF08402">
    <property type="entry name" value="TOBE_2"/>
    <property type="match status" value="1"/>
</dbReference>
<evidence type="ECO:0000313" key="10">
    <source>
        <dbReference type="Proteomes" id="UP000805614"/>
    </source>
</evidence>
<feature type="region of interest" description="Disordered" evidence="7">
    <location>
        <begin position="314"/>
        <end position="338"/>
    </location>
</feature>
<keyword evidence="2" id="KW-1003">Cell membrane</keyword>
<dbReference type="InterPro" id="IPR012340">
    <property type="entry name" value="NA-bd_OB-fold"/>
</dbReference>
<evidence type="ECO:0000256" key="1">
    <source>
        <dbReference type="ARBA" id="ARBA00022448"/>
    </source>
</evidence>
<organism evidence="9 10">
    <name type="scientific">Actinomadura alba</name>
    <dbReference type="NCBI Taxonomy" id="406431"/>
    <lineage>
        <taxon>Bacteria</taxon>
        <taxon>Bacillati</taxon>
        <taxon>Actinomycetota</taxon>
        <taxon>Actinomycetes</taxon>
        <taxon>Streptosporangiales</taxon>
        <taxon>Thermomonosporaceae</taxon>
        <taxon>Actinomadura</taxon>
    </lineage>
</organism>
<dbReference type="Gene3D" id="2.40.50.140">
    <property type="entry name" value="Nucleic acid-binding proteins"/>
    <property type="match status" value="1"/>
</dbReference>
<dbReference type="InterPro" id="IPR003593">
    <property type="entry name" value="AAA+_ATPase"/>
</dbReference>
<evidence type="ECO:0000256" key="4">
    <source>
        <dbReference type="ARBA" id="ARBA00022840"/>
    </source>
</evidence>
<feature type="domain" description="ABC transporter" evidence="8">
    <location>
        <begin position="3"/>
        <end position="239"/>
    </location>
</feature>
<dbReference type="InterPro" id="IPR027417">
    <property type="entry name" value="P-loop_NTPase"/>
</dbReference>
<keyword evidence="4 9" id="KW-0067">ATP-binding</keyword>
<dbReference type="Proteomes" id="UP000805614">
    <property type="component" value="Unassembled WGS sequence"/>
</dbReference>
<dbReference type="Gene3D" id="3.40.50.300">
    <property type="entry name" value="P-loop containing nucleotide triphosphate hydrolases"/>
    <property type="match status" value="1"/>
</dbReference>
<sequence length="338" mass="36082">MSIVIQGVAKTFTGRRGTAPVAALHPVDLEVAETELVVVVGPSGSGKSTLLRVIAGLEAPERGTVRIGARDVTAMPPGARDVALVSQEPALFPHLRIADNIGFGERARGTSRDEVRRKVTDAADALGIGAALERRPHELSGGERQRVALARALVREPAAFLMDEPLSALDAELRLRMRIEIKDLQRRLGVSLLYVTHDQHEALALGDRVAVLDAGHLLQIAPPRELYERPGSAFVARFIGALPMNLLPSGDAGDQVLGVRPERVRTAPADRGRVTGRVLTVEPAGEGCLAHIAVPGAKERVLARLPWPEAPEVGAETGLDWDDGDVHRFSGADGRRTG</sequence>
<evidence type="ECO:0000256" key="2">
    <source>
        <dbReference type="ARBA" id="ARBA00022475"/>
    </source>
</evidence>
<dbReference type="EMBL" id="JABVEC010000017">
    <property type="protein sequence ID" value="MBC6468226.1"/>
    <property type="molecule type" value="Genomic_DNA"/>
</dbReference>
<evidence type="ECO:0000313" key="9">
    <source>
        <dbReference type="EMBL" id="MBC6468226.1"/>
    </source>
</evidence>
<dbReference type="PANTHER" id="PTHR43875:SF15">
    <property type="entry name" value="TREHALOSE IMPORT ATP-BINDING PROTEIN SUGC"/>
    <property type="match status" value="1"/>
</dbReference>
<dbReference type="PANTHER" id="PTHR43875">
    <property type="entry name" value="MALTODEXTRIN IMPORT ATP-BINDING PROTEIN MSMX"/>
    <property type="match status" value="1"/>
</dbReference>
<protein>
    <submittedName>
        <fullName evidence="9">ABC transporter ATP-binding protein</fullName>
    </submittedName>
</protein>
<dbReference type="SMART" id="SM00382">
    <property type="entry name" value="AAA"/>
    <property type="match status" value="1"/>
</dbReference>
<dbReference type="InterPro" id="IPR013611">
    <property type="entry name" value="Transp-assoc_OB_typ2"/>
</dbReference>
<evidence type="ECO:0000256" key="6">
    <source>
        <dbReference type="ARBA" id="ARBA00023136"/>
    </source>
</evidence>
<dbReference type="SUPFAM" id="SSF52540">
    <property type="entry name" value="P-loop containing nucleoside triphosphate hydrolases"/>
    <property type="match status" value="1"/>
</dbReference>
<dbReference type="GO" id="GO:0005524">
    <property type="term" value="F:ATP binding"/>
    <property type="evidence" value="ECO:0007669"/>
    <property type="project" value="UniProtKB-KW"/>
</dbReference>
<dbReference type="Pfam" id="PF00005">
    <property type="entry name" value="ABC_tran"/>
    <property type="match status" value="1"/>
</dbReference>
<keyword evidence="5" id="KW-1278">Translocase</keyword>
<dbReference type="InterPro" id="IPR017871">
    <property type="entry name" value="ABC_transporter-like_CS"/>
</dbReference>
<dbReference type="RefSeq" id="WP_187245231.1">
    <property type="nucleotide sequence ID" value="NZ_BAAAOK010000019.1"/>
</dbReference>
<dbReference type="InterPro" id="IPR003439">
    <property type="entry name" value="ABC_transporter-like_ATP-bd"/>
</dbReference>
<gene>
    <name evidence="9" type="ORF">HKK74_22415</name>
</gene>
<dbReference type="PROSITE" id="PS50893">
    <property type="entry name" value="ABC_TRANSPORTER_2"/>
    <property type="match status" value="1"/>
</dbReference>
<feature type="compositionally biased region" description="Basic and acidic residues" evidence="7">
    <location>
        <begin position="324"/>
        <end position="338"/>
    </location>
</feature>
<name>A0ABR7LTQ5_9ACTN</name>
<keyword evidence="6" id="KW-0472">Membrane</keyword>
<dbReference type="InterPro" id="IPR008995">
    <property type="entry name" value="Mo/tungstate-bd_C_term_dom"/>
</dbReference>
<evidence type="ECO:0000256" key="3">
    <source>
        <dbReference type="ARBA" id="ARBA00022741"/>
    </source>
</evidence>
<reference evidence="9 10" key="1">
    <citation type="submission" date="2020-06" db="EMBL/GenBank/DDBJ databases">
        <title>Actinomadura xiongansis sp. nov., isolated from soil of Baiyangdian.</title>
        <authorList>
            <person name="Zhang X."/>
        </authorList>
    </citation>
    <scope>NUCLEOTIDE SEQUENCE [LARGE SCALE GENOMIC DNA]</scope>
    <source>
        <strain evidence="9 10">HBUM206468</strain>
    </source>
</reference>
<keyword evidence="3" id="KW-0547">Nucleotide-binding</keyword>